<evidence type="ECO:0000259" key="8">
    <source>
        <dbReference type="Pfam" id="PF17967"/>
    </source>
</evidence>
<dbReference type="CDD" id="cd10315">
    <property type="entry name" value="CBM41_pullulanase"/>
    <property type="match status" value="1"/>
</dbReference>
<dbReference type="Proteomes" id="UP000037600">
    <property type="component" value="Unassembled WGS sequence"/>
</dbReference>
<dbReference type="Gene3D" id="2.60.40.1130">
    <property type="entry name" value="Rab geranylgeranyltransferase alpha-subunit, insert domain"/>
    <property type="match status" value="1"/>
</dbReference>
<dbReference type="InterPro" id="IPR014756">
    <property type="entry name" value="Ig_E-set"/>
</dbReference>
<dbReference type="Pfam" id="PF17967">
    <property type="entry name" value="Pullulanase_N2"/>
    <property type="match status" value="1"/>
</dbReference>
<dbReference type="GO" id="GO:0004553">
    <property type="term" value="F:hydrolase activity, hydrolyzing O-glycosyl compounds"/>
    <property type="evidence" value="ECO:0007669"/>
    <property type="project" value="InterPro"/>
</dbReference>
<feature type="domain" description="Pullulanase N2" evidence="8">
    <location>
        <begin position="219"/>
        <end position="329"/>
    </location>
</feature>
<dbReference type="SUPFAM" id="SSF51445">
    <property type="entry name" value="(Trans)glycosidases"/>
    <property type="match status" value="1"/>
</dbReference>
<dbReference type="RefSeq" id="WP_048695656.1">
    <property type="nucleotide sequence ID" value="NZ_KQ130512.1"/>
</dbReference>
<proteinExistence type="inferred from homology"/>
<evidence type="ECO:0000256" key="3">
    <source>
        <dbReference type="ARBA" id="ARBA00022801"/>
    </source>
</evidence>
<evidence type="ECO:0000256" key="1">
    <source>
        <dbReference type="ARBA" id="ARBA00008061"/>
    </source>
</evidence>
<evidence type="ECO:0000313" key="10">
    <source>
        <dbReference type="Proteomes" id="UP000037600"/>
    </source>
</evidence>
<dbReference type="PANTHER" id="PTHR43002">
    <property type="entry name" value="GLYCOGEN DEBRANCHING ENZYME"/>
    <property type="match status" value="1"/>
</dbReference>
<dbReference type="InterPro" id="IPR040671">
    <property type="entry name" value="Pullulanase_N2"/>
</dbReference>
<dbReference type="SUPFAM" id="SSF81296">
    <property type="entry name" value="E set domains"/>
    <property type="match status" value="3"/>
</dbReference>
<dbReference type="CDD" id="cd02861">
    <property type="entry name" value="E_set_pullulanase_like"/>
    <property type="match status" value="3"/>
</dbReference>
<evidence type="ECO:0000259" key="6">
    <source>
        <dbReference type="Pfam" id="PF03714"/>
    </source>
</evidence>
<evidence type="ECO:0000256" key="4">
    <source>
        <dbReference type="ARBA" id="ARBA00023295"/>
    </source>
</evidence>
<keyword evidence="3" id="KW-0378">Hydrolase</keyword>
<keyword evidence="2" id="KW-0732">Signal</keyword>
<dbReference type="STRING" id="1513271.XM47_17905"/>
<dbReference type="OrthoDB" id="3236218at2"/>
<dbReference type="Pfam" id="PF03714">
    <property type="entry name" value="PUD"/>
    <property type="match status" value="1"/>
</dbReference>
<dbReference type="Gene3D" id="3.20.20.80">
    <property type="entry name" value="Glycosidases"/>
    <property type="match status" value="1"/>
</dbReference>
<feature type="domain" description="Glycoside hydrolase family 13 N-terminal" evidence="5">
    <location>
        <begin position="343"/>
        <end position="428"/>
    </location>
</feature>
<comment type="caution">
    <text evidence="9">The sequence shown here is derived from an EMBL/GenBank/DDBJ whole genome shotgun (WGS) entry which is preliminary data.</text>
</comment>
<dbReference type="SUPFAM" id="SSF51011">
    <property type="entry name" value="Glycosyl hydrolase domain"/>
    <property type="match status" value="1"/>
</dbReference>
<evidence type="ECO:0000259" key="5">
    <source>
        <dbReference type="Pfam" id="PF02922"/>
    </source>
</evidence>
<dbReference type="InterPro" id="IPR013783">
    <property type="entry name" value="Ig-like_fold"/>
</dbReference>
<dbReference type="Gene3D" id="2.60.40.10">
    <property type="entry name" value="Immunoglobulins"/>
    <property type="match status" value="3"/>
</dbReference>
<reference evidence="9 10" key="1">
    <citation type="submission" date="2015-04" db="EMBL/GenBank/DDBJ databases">
        <title>Draft Genome Sequence of the Novel Agar-Digesting Marine Bacterium Q1.</title>
        <authorList>
            <person name="Li Y."/>
            <person name="Li D."/>
            <person name="Chen G."/>
            <person name="Du Z."/>
        </authorList>
    </citation>
    <scope>NUCLEOTIDE SEQUENCE [LARGE SCALE GENOMIC DNA]</scope>
    <source>
        <strain evidence="9 10">Q1</strain>
    </source>
</reference>
<dbReference type="Gene3D" id="2.60.40.3620">
    <property type="match status" value="1"/>
</dbReference>
<dbReference type="InterPro" id="IPR013780">
    <property type="entry name" value="Glyco_hydro_b"/>
</dbReference>
<comment type="similarity">
    <text evidence="1">Belongs to the glycosyl hydrolase 13 family.</text>
</comment>
<dbReference type="InterPro" id="IPR024561">
    <property type="entry name" value="Pullul_strch_C"/>
</dbReference>
<dbReference type="GO" id="GO:0030246">
    <property type="term" value="F:carbohydrate binding"/>
    <property type="evidence" value="ECO:0007669"/>
    <property type="project" value="InterPro"/>
</dbReference>
<feature type="domain" description="Alpha-1,6-glucosidases pullulanase-type C-terminal" evidence="7">
    <location>
        <begin position="914"/>
        <end position="1078"/>
    </location>
</feature>
<dbReference type="InterPro" id="IPR013784">
    <property type="entry name" value="Carb-bd-like_fold"/>
</dbReference>
<dbReference type="SUPFAM" id="SSF49452">
    <property type="entry name" value="Starch-binding domain-like"/>
    <property type="match status" value="1"/>
</dbReference>
<dbReference type="InterPro" id="IPR017853">
    <property type="entry name" value="GH"/>
</dbReference>
<gene>
    <name evidence="9" type="ORF">XM47_17905</name>
</gene>
<dbReference type="InterPro" id="IPR005323">
    <property type="entry name" value="CBM41_pullulanase"/>
</dbReference>
<dbReference type="Gene3D" id="2.60.40.1110">
    <property type="match status" value="1"/>
</dbReference>
<dbReference type="Gene3D" id="2.60.40.1180">
    <property type="entry name" value="Golgi alpha-mannosidase II"/>
    <property type="match status" value="1"/>
</dbReference>
<accession>A0A0J8GLT0</accession>
<name>A0A0J8GLT0_9ALTE</name>
<dbReference type="GO" id="GO:0005975">
    <property type="term" value="P:carbohydrate metabolic process"/>
    <property type="evidence" value="ECO:0007669"/>
    <property type="project" value="InterPro"/>
</dbReference>
<dbReference type="EMBL" id="LAZL01000042">
    <property type="protein sequence ID" value="KMT63777.1"/>
    <property type="molecule type" value="Genomic_DNA"/>
</dbReference>
<keyword evidence="4" id="KW-0326">Glycosidase</keyword>
<dbReference type="InterPro" id="IPR004193">
    <property type="entry name" value="Glyco_hydro_13_N"/>
</dbReference>
<protein>
    <submittedName>
        <fullName evidence="9">Pullulanase</fullName>
    </submittedName>
</protein>
<dbReference type="PATRIC" id="fig|1513271.3.peg.3670"/>
<dbReference type="Pfam" id="PF02922">
    <property type="entry name" value="CBM_48"/>
    <property type="match status" value="1"/>
</dbReference>
<dbReference type="CDD" id="cd02860">
    <property type="entry name" value="E_set_Pullulanase"/>
    <property type="match status" value="1"/>
</dbReference>
<evidence type="ECO:0000313" key="9">
    <source>
        <dbReference type="EMBL" id="KMT63777.1"/>
    </source>
</evidence>
<organism evidence="9 10">
    <name type="scientific">Catenovulum maritimum</name>
    <dbReference type="NCBI Taxonomy" id="1513271"/>
    <lineage>
        <taxon>Bacteria</taxon>
        <taxon>Pseudomonadati</taxon>
        <taxon>Pseudomonadota</taxon>
        <taxon>Gammaproteobacteria</taxon>
        <taxon>Alteromonadales</taxon>
        <taxon>Alteromonadaceae</taxon>
        <taxon>Catenovulum</taxon>
    </lineage>
</organism>
<dbReference type="Pfam" id="PF11852">
    <property type="entry name" value="Pullul_strch_C"/>
    <property type="match status" value="1"/>
</dbReference>
<keyword evidence="10" id="KW-1185">Reference proteome</keyword>
<sequence>MNTQNIIKLVPLALAVSAALLGCKPSTDITAGDTLLTCDVPLVPNQAGTSCVEPEPLTCPVPTIPDALNESCIVGYDPLLPAPVYTPKENESVFYYNRPSDKAYEGYRLHTWNNDACDSLADESIAESWANGLNYSGVDPNYGAYWILKLKPDYADCANVLVHIGTDDAGKDLGGDKKINLVQDDALFVRMNFTISKSSDLYEYPLLGLGEADLAIEDSAAHLLDANTLIWDIDTSAVSQVKIHHSPYGIVRVDRLGAVTGDTVEFSLGSLSTELAELVPHINSWPAFTSNSTLAEAKSIVKNQLVAVAYDADDKPIKATYVQHAKALDALFTQTENDADEAKLGVIYENGSIISKVWAPTAQKVSLKVYDENKLETATHEMDYDDITGIWSYEGGSELDRQFYRFEVKAYHPISKKVQTTTATDPYSVSLAMNGEYSQFVNLDDTDLKPADWDTHNIPTVANPEDAVLLEGHIRDFSILDDTVSAENRGKYLAFTETDSNAVQYLKRMADSGVTHFHMLPANDIASIQENPELRIDLDSTVETLCERIPNLTECLEFNGAMTIHQVLKSYDVKHQATMSQKLIASINNLDGFNWGYDPHHFNAPEGSYASNPDGVSRIKEMREMNKALHDLGYRVVLDVVYNHTAESGLNNKSVLDKLVPGYYHRYNPVSGEIERSTCCENTATENRMMDKFVVDSLVHWAQVYKFDSFRFDIMGHMPKSTILDARDAVAAIDPDTYFYGEGWNWGEVENNRLFVQAVQDNLAGTEIGTFNDRPRDYIRSAELFKTDGDLEAQDHIRLGLAGTLAEFVLKSARDTDAKGSAFGRASYAKDPADIINYISKHDNETLWDQLQYGLASDLSLSDRVRAHSVSASIPVLSQGIPFFQLGVDMMRSKSMDRDSYNSGDWFNFIDYTMQTNNWNIGLPSSEKNEAKWDNIGTLLSSIATPGYNEIKQSSDVFAEFLKIRNSSPLFKLTTEQDIIARVGFHNIGKNQTQGLIVMSMDDGADLADLDPNYDAIVVVINATNQTQSHSVLTAQGFELHTIQQNSADTLVQDASFVSSDEEGTFTVPALTTAVFVKPQGDAQGSGLSALATQGAPDVVPYGDETVYLRGDMNGWSTDSALKYMGNGVYQVVVALTGGQTYGFKFADADWGSRGINFGGAEAGDGIVTAGTTKDLFSTNTNLSFTPDIDASYVFTFDASSKDAPTLNIVNEEPFVGTPVYLRGDMNGWGTTDELIYQGGRIYTLATDLTAGSYGFKIASSDWSTVDLGAAADTAIDLSGELALAAKGSNMSFTLAADTSVIFIFDMTTLAEPKLRVFKQEFFNGVQAYIRGGMNGWGTANPLNYNGDGTYSTDIDLATGEHEFKVASEDWSTIDLGGLSADEAATYVDTAEKLTFKGANLKVTIETAGTYTFTIVGPDGSAPSLTVTAAD</sequence>
<evidence type="ECO:0000256" key="2">
    <source>
        <dbReference type="ARBA" id="ARBA00022729"/>
    </source>
</evidence>
<dbReference type="CDD" id="cd11341">
    <property type="entry name" value="AmyAc_Pullulanase_LD-like"/>
    <property type="match status" value="1"/>
</dbReference>
<evidence type="ECO:0000259" key="7">
    <source>
        <dbReference type="Pfam" id="PF11852"/>
    </source>
</evidence>
<feature type="domain" description="Pullulanase carbohydrate-binding module 41" evidence="6">
    <location>
        <begin position="94"/>
        <end position="184"/>
    </location>
</feature>